<protein>
    <submittedName>
        <fullName evidence="1">Uncharacterized protein</fullName>
    </submittedName>
</protein>
<keyword evidence="2" id="KW-1185">Reference proteome</keyword>
<evidence type="ECO:0000313" key="2">
    <source>
        <dbReference type="Proteomes" id="UP000092460"/>
    </source>
</evidence>
<accession>A0A1B0BEM1</accession>
<dbReference type="EnsemblMetazoa" id="GPPI027536-RA">
    <property type="protein sequence ID" value="GPPI027536-PA"/>
    <property type="gene ID" value="GPPI027536"/>
</dbReference>
<dbReference type="EMBL" id="JXJN01012941">
    <property type="status" value="NOT_ANNOTATED_CDS"/>
    <property type="molecule type" value="Genomic_DNA"/>
</dbReference>
<evidence type="ECO:0000313" key="1">
    <source>
        <dbReference type="EnsemblMetazoa" id="GPPI027536-PA"/>
    </source>
</evidence>
<reference evidence="1" key="2">
    <citation type="submission" date="2020-05" db="UniProtKB">
        <authorList>
            <consortium name="EnsemblMetazoa"/>
        </authorList>
    </citation>
    <scope>IDENTIFICATION</scope>
    <source>
        <strain evidence="1">IAEA</strain>
    </source>
</reference>
<dbReference type="EMBL" id="JXJN01012938">
    <property type="status" value="NOT_ANNOTATED_CDS"/>
    <property type="molecule type" value="Genomic_DNA"/>
</dbReference>
<dbReference type="VEuPathDB" id="VectorBase:GPPI027536"/>
<dbReference type="AlphaFoldDB" id="A0A1B0BEM1"/>
<dbReference type="EMBL" id="JXJN01012937">
    <property type="status" value="NOT_ANNOTATED_CDS"/>
    <property type="molecule type" value="Genomic_DNA"/>
</dbReference>
<proteinExistence type="predicted"/>
<organism evidence="1 2">
    <name type="scientific">Glossina palpalis gambiensis</name>
    <dbReference type="NCBI Taxonomy" id="67801"/>
    <lineage>
        <taxon>Eukaryota</taxon>
        <taxon>Metazoa</taxon>
        <taxon>Ecdysozoa</taxon>
        <taxon>Arthropoda</taxon>
        <taxon>Hexapoda</taxon>
        <taxon>Insecta</taxon>
        <taxon>Pterygota</taxon>
        <taxon>Neoptera</taxon>
        <taxon>Endopterygota</taxon>
        <taxon>Diptera</taxon>
        <taxon>Brachycera</taxon>
        <taxon>Muscomorpha</taxon>
        <taxon>Hippoboscoidea</taxon>
        <taxon>Glossinidae</taxon>
        <taxon>Glossina</taxon>
    </lineage>
</organism>
<dbReference type="Proteomes" id="UP000092460">
    <property type="component" value="Unassembled WGS sequence"/>
</dbReference>
<sequence length="166" mass="18212">MNVEIEFLFLACQPGSLCRSGNSFPQTVGECSSVISSDLSESRGIKNPRRTLSSSGVLHAVPDVGGIKVPYKYQDRTSSAQNLFMNAPRPIFSTGTILILYGGVVSSELKSLEYRIQPCRQGLVYRLRSVGWIEAWVHTRLDPPIATFFSPTALVKQFVLKGTLAS</sequence>
<name>A0A1B0BEM1_9MUSC</name>
<reference evidence="2" key="1">
    <citation type="submission" date="2015-01" db="EMBL/GenBank/DDBJ databases">
        <authorList>
            <person name="Aksoy S."/>
            <person name="Warren W."/>
            <person name="Wilson R.K."/>
        </authorList>
    </citation>
    <scope>NUCLEOTIDE SEQUENCE [LARGE SCALE GENOMIC DNA]</scope>
    <source>
        <strain evidence="2">IAEA</strain>
    </source>
</reference>
<dbReference type="EMBL" id="JXJN01012939">
    <property type="status" value="NOT_ANNOTATED_CDS"/>
    <property type="molecule type" value="Genomic_DNA"/>
</dbReference>
<dbReference type="EMBL" id="JXJN01012940">
    <property type="status" value="NOT_ANNOTATED_CDS"/>
    <property type="molecule type" value="Genomic_DNA"/>
</dbReference>